<dbReference type="InterPro" id="IPR036388">
    <property type="entry name" value="WH-like_DNA-bd_sf"/>
</dbReference>
<dbReference type="Pfam" id="PF00126">
    <property type="entry name" value="HTH_1"/>
    <property type="match status" value="1"/>
</dbReference>
<keyword evidence="2" id="KW-0805">Transcription regulation</keyword>
<dbReference type="GO" id="GO:0032993">
    <property type="term" value="C:protein-DNA complex"/>
    <property type="evidence" value="ECO:0007669"/>
    <property type="project" value="TreeGrafter"/>
</dbReference>
<keyword evidence="3" id="KW-0238">DNA-binding</keyword>
<dbReference type="PROSITE" id="PS50931">
    <property type="entry name" value="HTH_LYSR"/>
    <property type="match status" value="1"/>
</dbReference>
<dbReference type="PANTHER" id="PTHR30346">
    <property type="entry name" value="TRANSCRIPTIONAL DUAL REGULATOR HCAR-RELATED"/>
    <property type="match status" value="1"/>
</dbReference>
<dbReference type="CDD" id="cd05466">
    <property type="entry name" value="PBP2_LTTR_substrate"/>
    <property type="match status" value="1"/>
</dbReference>
<name>A0A1D7ZXF1_LIMFE</name>
<proteinExistence type="inferred from homology"/>
<evidence type="ECO:0000256" key="4">
    <source>
        <dbReference type="ARBA" id="ARBA00023163"/>
    </source>
</evidence>
<gene>
    <name evidence="6" type="ORF">LACFE_CDS1035</name>
</gene>
<evidence type="ECO:0000256" key="2">
    <source>
        <dbReference type="ARBA" id="ARBA00023015"/>
    </source>
</evidence>
<evidence type="ECO:0000259" key="5">
    <source>
        <dbReference type="PROSITE" id="PS50931"/>
    </source>
</evidence>
<evidence type="ECO:0000256" key="3">
    <source>
        <dbReference type="ARBA" id="ARBA00023125"/>
    </source>
</evidence>
<dbReference type="GO" id="GO:0003677">
    <property type="term" value="F:DNA binding"/>
    <property type="evidence" value="ECO:0007669"/>
    <property type="project" value="UniProtKB-KW"/>
</dbReference>
<dbReference type="Gene3D" id="1.10.10.10">
    <property type="entry name" value="Winged helix-like DNA-binding domain superfamily/Winged helix DNA-binding domain"/>
    <property type="match status" value="1"/>
</dbReference>
<evidence type="ECO:0000256" key="1">
    <source>
        <dbReference type="ARBA" id="ARBA00009437"/>
    </source>
</evidence>
<dbReference type="SUPFAM" id="SSF46785">
    <property type="entry name" value="Winged helix' DNA-binding domain"/>
    <property type="match status" value="1"/>
</dbReference>
<evidence type="ECO:0000313" key="7">
    <source>
        <dbReference type="Proteomes" id="UP000094714"/>
    </source>
</evidence>
<sequence>MKQINKLEQELGVALFTRTSTGVTLTPAGKGFKGYAEQIVNLVNQALVASHQYSGQRQVIRLGTSLMHPSAPFMATWNQIKAAPLTVTQLSGEAASSNREYAMLGQERDIMIGTFDQATTRQLVVAVPLGAYRFGIAVTSDHPLAHHSRLALNDLAGQRLLMVPRGISEKNDQLRDAIETAAPDVIIEGTRGRYNLDVFNRAADQNLALLNLTPWQDLHPNLVTVLLDTPLTVNYGVLASRQAPQLVQDFMNRLRQLI</sequence>
<dbReference type="AlphaFoldDB" id="A0A1D7ZXF1"/>
<accession>A0A1D7ZXF1</accession>
<dbReference type="InterPro" id="IPR005119">
    <property type="entry name" value="LysR_subst-bd"/>
</dbReference>
<evidence type="ECO:0000313" key="6">
    <source>
        <dbReference type="EMBL" id="AOR74492.1"/>
    </source>
</evidence>
<protein>
    <recommendedName>
        <fullName evidence="5">HTH lysR-type domain-containing protein</fullName>
    </recommendedName>
</protein>
<dbReference type="EMBL" id="CP017151">
    <property type="protein sequence ID" value="AOR74492.1"/>
    <property type="molecule type" value="Genomic_DNA"/>
</dbReference>
<dbReference type="InterPro" id="IPR000847">
    <property type="entry name" value="LysR_HTH_N"/>
</dbReference>
<keyword evidence="4" id="KW-0804">Transcription</keyword>
<dbReference type="Pfam" id="PF03466">
    <property type="entry name" value="LysR_substrate"/>
    <property type="match status" value="1"/>
</dbReference>
<dbReference type="PANTHER" id="PTHR30346:SF28">
    <property type="entry name" value="HTH-TYPE TRANSCRIPTIONAL REGULATOR CYNR"/>
    <property type="match status" value="1"/>
</dbReference>
<dbReference type="PATRIC" id="fig|1613.112.peg.1087"/>
<dbReference type="Gene3D" id="3.40.190.290">
    <property type="match status" value="1"/>
</dbReference>
<reference evidence="6 7" key="1">
    <citation type="submission" date="2016-09" db="EMBL/GenBank/DDBJ databases">
        <title>Genome Sequence of the Lactobacillus fermentum strain NCC2970 (CNCM I-5068).</title>
        <authorList>
            <person name="Barretto C."/>
            <person name="Ngom-Bru C."/>
            <person name="Genevaz A."/>
            <person name="Fournier C."/>
            <person name="Moine D."/>
            <person name="Kassam M."/>
            <person name="Iltis A."/>
            <person name="Sagory-Zalkind P."/>
            <person name="Faucherand G."/>
            <person name="Descombes P."/>
            <person name="Duboux S."/>
        </authorList>
    </citation>
    <scope>NUCLEOTIDE SEQUENCE [LARGE SCALE GENOMIC DNA]</scope>
    <source>
        <strain evidence="6 7">NCC2970</strain>
    </source>
</reference>
<comment type="similarity">
    <text evidence="1">Belongs to the LysR transcriptional regulatory family.</text>
</comment>
<dbReference type="GO" id="GO:0003700">
    <property type="term" value="F:DNA-binding transcription factor activity"/>
    <property type="evidence" value="ECO:0007669"/>
    <property type="project" value="InterPro"/>
</dbReference>
<dbReference type="RefSeq" id="WP_187331082.1">
    <property type="nucleotide sequence ID" value="NZ_CP017151.1"/>
</dbReference>
<organism evidence="6 7">
    <name type="scientific">Limosilactobacillus fermentum</name>
    <name type="common">Lactobacillus fermentum</name>
    <dbReference type="NCBI Taxonomy" id="1613"/>
    <lineage>
        <taxon>Bacteria</taxon>
        <taxon>Bacillati</taxon>
        <taxon>Bacillota</taxon>
        <taxon>Bacilli</taxon>
        <taxon>Lactobacillales</taxon>
        <taxon>Lactobacillaceae</taxon>
        <taxon>Limosilactobacillus</taxon>
    </lineage>
</organism>
<feature type="domain" description="HTH lysR-type" evidence="5">
    <location>
        <begin position="1"/>
        <end position="26"/>
    </location>
</feature>
<dbReference type="Proteomes" id="UP000094714">
    <property type="component" value="Chromosome"/>
</dbReference>
<dbReference type="InterPro" id="IPR036390">
    <property type="entry name" value="WH_DNA-bd_sf"/>
</dbReference>
<dbReference type="SUPFAM" id="SSF53850">
    <property type="entry name" value="Periplasmic binding protein-like II"/>
    <property type="match status" value="1"/>
</dbReference>